<dbReference type="FunFam" id="3.30.1370.100:FF:000001">
    <property type="entry name" value="Mismatch repair endonuclease pms1, putative"/>
    <property type="match status" value="1"/>
</dbReference>
<dbReference type="InterPro" id="IPR013507">
    <property type="entry name" value="DNA_mismatch_S5_2-like"/>
</dbReference>
<feature type="compositionally biased region" description="Basic and acidic residues" evidence="4">
    <location>
        <begin position="712"/>
        <end position="736"/>
    </location>
</feature>
<dbReference type="InterPro" id="IPR036890">
    <property type="entry name" value="HATPase_C_sf"/>
</dbReference>
<dbReference type="FunFam" id="3.30.565.10:FF:000014">
    <property type="entry name" value="Mismatch repair endonuclease pms1, putative"/>
    <property type="match status" value="1"/>
</dbReference>
<dbReference type="SUPFAM" id="SSF54211">
    <property type="entry name" value="Ribosomal protein S5 domain 2-like"/>
    <property type="match status" value="1"/>
</dbReference>
<sequence length="1091" mass="123532">MSNTSQNSTIKPIRPIDLRSVHQITSGQVVVDLQTAVKELLENSLDAGSNTIDVKFKEYGLESIRVSDDGTGIREEDLSIVALNHYTSKLSSFEGLNQVKTFGFRGEALSSLCALANVTIQTSTAKSAPRGWELEFDRMGKMVSKKPCSRPQGTTVLVKSLFQNLPVRRKQFVKDHKRHFNQALTLLQAYGLISINLNLNVSNQSNKGNTSYQFQTKSNNTFKQNFSNIFTPKSTNLIIDLNLNLRVRPDRSFLRSIRIKEPFNESDEIFNEVVVEGLISRPSHGYGRNSSDRQFFYINGRPFNPNKISKCVNEVYKQFNTNQYPVVLANFILPEDSYDVNVDPNKRTIFLHSESNLIQALKPHRSTFSISQLDSSQTTLKSQPKNLFLLPSTSSKRKIPENDLSFQEDHSQILAGKESLDSIQLDDDEDGKLDSQNNLVSVLTSQPTQTDNERKIAEEEDEVDKGGKIPINDSAQSSNSLNWVSSDQSCKKMRLESPLETIKTNVLSISQESQQPLFCSEEEPQSVNFTLSNPDENSDKKLAEENFDVEEDVTEEENIPLLCTPAPPVEDKVWIPSEMRSAAFSGAERPTKDVQMTLDTSGARWNLNRENRRTPLGSRKKKVTSSSDRLKSSLQRFVRGGGGGGNEENFEEDEGQDDEAQDEDGKVFLVNSASDDGNGEVDDLGKEIIDDDDEVEEDDCTNGFQLGISANQEKEKNVEVHQEPKSRSAETRKPEADLEISQGHLEGGSIKKMKKNQGKKREEILSDKTPRTMVLKIDLDEIKDYWRRRRTNENRLIDDEEVSQKVRQGDMNEESLSLEGAGLNEIEAEEVLSRKVFKEDFELMKVIGQFNLGFIIVRRTKDIKKEHNHRAIDDVDCIGGSKDELREDDLFIIDQHASDEKFNYEKLQRETKLTGQRLLTPKVLNLTAAQELTAIENLEVLEFNGFGVHIDESLEVGERVKLIAQPVWGGNTWDSTDFEELLGLIENRCSRSEVIRTSKIKRLMASRACRMSCMIGDCLNQKQMGRIVRQMGTMNQPWACPHGRPTMRWLVRCDKDLKGQLVSDDHRKAVQENDDDSRCRISSWIADKLNF</sequence>
<accession>A0AAV0AUA0</accession>
<keyword evidence="2" id="KW-0227">DNA damage</keyword>
<dbReference type="GO" id="GO:0016887">
    <property type="term" value="F:ATP hydrolysis activity"/>
    <property type="evidence" value="ECO:0007669"/>
    <property type="project" value="InterPro"/>
</dbReference>
<comment type="caution">
    <text evidence="7">The sequence shown here is derived from an EMBL/GenBank/DDBJ whole genome shotgun (WGS) entry which is preliminary data.</text>
</comment>
<dbReference type="SMART" id="SM00853">
    <property type="entry name" value="MutL_C"/>
    <property type="match status" value="1"/>
</dbReference>
<dbReference type="Gene3D" id="3.30.1540.20">
    <property type="entry name" value="MutL, C-terminal domain, dimerisation subdomain"/>
    <property type="match status" value="1"/>
</dbReference>
<dbReference type="Gene3D" id="3.30.1370.100">
    <property type="entry name" value="MutL, C-terminal domain, regulatory subdomain"/>
    <property type="match status" value="1"/>
</dbReference>
<feature type="compositionally biased region" description="Acidic residues" evidence="4">
    <location>
        <begin position="648"/>
        <end position="661"/>
    </location>
</feature>
<evidence type="ECO:0000259" key="5">
    <source>
        <dbReference type="SMART" id="SM00853"/>
    </source>
</evidence>
<dbReference type="PANTHER" id="PTHR10073">
    <property type="entry name" value="DNA MISMATCH REPAIR PROTEIN MLH, PMS, MUTL"/>
    <property type="match status" value="1"/>
</dbReference>
<evidence type="ECO:0000259" key="6">
    <source>
        <dbReference type="SMART" id="SM01340"/>
    </source>
</evidence>
<dbReference type="Pfam" id="PF01119">
    <property type="entry name" value="DNA_mis_repair"/>
    <property type="match status" value="1"/>
</dbReference>
<dbReference type="GO" id="GO:0000710">
    <property type="term" value="P:meiotic mismatch repair"/>
    <property type="evidence" value="ECO:0007669"/>
    <property type="project" value="UniProtKB-ARBA"/>
</dbReference>
<dbReference type="SMART" id="SM01340">
    <property type="entry name" value="DNA_mis_repair"/>
    <property type="match status" value="1"/>
</dbReference>
<reference evidence="7" key="1">
    <citation type="submission" date="2022-06" db="EMBL/GenBank/DDBJ databases">
        <authorList>
            <consortium name="SYNGENTA / RWTH Aachen University"/>
        </authorList>
    </citation>
    <scope>NUCLEOTIDE SEQUENCE</scope>
</reference>
<gene>
    <name evidence="7" type="ORF">PPACK8108_LOCUS8172</name>
</gene>
<dbReference type="SUPFAM" id="SSF118116">
    <property type="entry name" value="DNA mismatch repair protein MutL"/>
    <property type="match status" value="1"/>
</dbReference>
<dbReference type="Proteomes" id="UP001153365">
    <property type="component" value="Unassembled WGS sequence"/>
</dbReference>
<feature type="region of interest" description="Disordered" evidence="4">
    <location>
        <begin position="584"/>
        <end position="661"/>
    </location>
</feature>
<protein>
    <recommendedName>
        <fullName evidence="3">DNA mismatch repair protein PMS1</fullName>
    </recommendedName>
</protein>
<evidence type="ECO:0000256" key="3">
    <source>
        <dbReference type="ARBA" id="ARBA00070941"/>
    </source>
</evidence>
<feature type="domain" description="DNA mismatch repair protein S5" evidence="6">
    <location>
        <begin position="254"/>
        <end position="369"/>
    </location>
</feature>
<evidence type="ECO:0000313" key="7">
    <source>
        <dbReference type="EMBL" id="CAH7673285.1"/>
    </source>
</evidence>
<evidence type="ECO:0000256" key="2">
    <source>
        <dbReference type="ARBA" id="ARBA00022763"/>
    </source>
</evidence>
<dbReference type="CDD" id="cd03484">
    <property type="entry name" value="MutL_Trans_hPMS_2_like"/>
    <property type="match status" value="1"/>
</dbReference>
<feature type="region of interest" description="Disordered" evidence="4">
    <location>
        <begin position="708"/>
        <end position="736"/>
    </location>
</feature>
<evidence type="ECO:0000256" key="4">
    <source>
        <dbReference type="SAM" id="MobiDB-lite"/>
    </source>
</evidence>
<dbReference type="InterPro" id="IPR002099">
    <property type="entry name" value="MutL/Mlh/PMS"/>
</dbReference>
<dbReference type="AlphaFoldDB" id="A0AAV0AUA0"/>
<dbReference type="PANTHER" id="PTHR10073:SF52">
    <property type="entry name" value="MISMATCH REPAIR ENDONUCLEASE PMS2"/>
    <property type="match status" value="1"/>
</dbReference>
<comment type="similarity">
    <text evidence="1">Belongs to the DNA mismatch repair MutL/HexB family.</text>
</comment>
<dbReference type="SUPFAM" id="SSF55874">
    <property type="entry name" value="ATPase domain of HSP90 chaperone/DNA topoisomerase II/histidine kinase"/>
    <property type="match status" value="1"/>
</dbReference>
<dbReference type="Pfam" id="PF08676">
    <property type="entry name" value="MutL_C"/>
    <property type="match status" value="1"/>
</dbReference>
<feature type="region of interest" description="Disordered" evidence="4">
    <location>
        <begin position="443"/>
        <end position="483"/>
    </location>
</feature>
<keyword evidence="8" id="KW-1185">Reference proteome</keyword>
<dbReference type="InterPro" id="IPR014721">
    <property type="entry name" value="Ribsml_uS5_D2-typ_fold_subgr"/>
</dbReference>
<dbReference type="InterPro" id="IPR042120">
    <property type="entry name" value="MutL_C_dimsub"/>
</dbReference>
<dbReference type="GO" id="GO:0005524">
    <property type="term" value="F:ATP binding"/>
    <property type="evidence" value="ECO:0007669"/>
    <property type="project" value="InterPro"/>
</dbReference>
<dbReference type="GO" id="GO:0030983">
    <property type="term" value="F:mismatched DNA binding"/>
    <property type="evidence" value="ECO:0007669"/>
    <property type="project" value="InterPro"/>
</dbReference>
<dbReference type="InterPro" id="IPR038973">
    <property type="entry name" value="MutL/Mlh/Pms-like"/>
</dbReference>
<dbReference type="Gene3D" id="3.30.565.10">
    <property type="entry name" value="Histidine kinase-like ATPase, C-terminal domain"/>
    <property type="match status" value="1"/>
</dbReference>
<dbReference type="NCBIfam" id="TIGR00585">
    <property type="entry name" value="mutl"/>
    <property type="match status" value="1"/>
</dbReference>
<dbReference type="PROSITE" id="PS00058">
    <property type="entry name" value="DNA_MISMATCH_REPAIR_1"/>
    <property type="match status" value="1"/>
</dbReference>
<name>A0AAV0AUA0_PHAPC</name>
<proteinExistence type="inferred from homology"/>
<dbReference type="InterPro" id="IPR014790">
    <property type="entry name" value="MutL_C"/>
</dbReference>
<dbReference type="Gene3D" id="3.30.230.10">
    <property type="match status" value="1"/>
</dbReference>
<feature type="compositionally biased region" description="Polar residues" evidence="4">
    <location>
        <begin position="624"/>
        <end position="635"/>
    </location>
</feature>
<feature type="domain" description="MutL C-terminal dimerisation" evidence="5">
    <location>
        <begin position="846"/>
        <end position="1019"/>
    </location>
</feature>
<dbReference type="GO" id="GO:0140664">
    <property type="term" value="F:ATP-dependent DNA damage sensor activity"/>
    <property type="evidence" value="ECO:0007669"/>
    <property type="project" value="InterPro"/>
</dbReference>
<dbReference type="InterPro" id="IPR014762">
    <property type="entry name" value="DNA_mismatch_repair_CS"/>
</dbReference>
<evidence type="ECO:0000313" key="8">
    <source>
        <dbReference type="Proteomes" id="UP001153365"/>
    </source>
</evidence>
<dbReference type="GO" id="GO:0032389">
    <property type="term" value="C:MutLalpha complex"/>
    <property type="evidence" value="ECO:0007669"/>
    <property type="project" value="TreeGrafter"/>
</dbReference>
<dbReference type="InterPro" id="IPR020568">
    <property type="entry name" value="Ribosomal_Su5_D2-typ_SF"/>
</dbReference>
<dbReference type="CDD" id="cd16926">
    <property type="entry name" value="HATPase_MutL-MLH-PMS-like"/>
    <property type="match status" value="1"/>
</dbReference>
<dbReference type="Pfam" id="PF13589">
    <property type="entry name" value="HATPase_c_3"/>
    <property type="match status" value="1"/>
</dbReference>
<dbReference type="EMBL" id="CALTRL010001657">
    <property type="protein sequence ID" value="CAH7673285.1"/>
    <property type="molecule type" value="Genomic_DNA"/>
</dbReference>
<feature type="compositionally biased region" description="Polar residues" evidence="4">
    <location>
        <begin position="473"/>
        <end position="483"/>
    </location>
</feature>
<dbReference type="InterPro" id="IPR042121">
    <property type="entry name" value="MutL_C_regsub"/>
</dbReference>
<dbReference type="InterPro" id="IPR037198">
    <property type="entry name" value="MutL_C_sf"/>
</dbReference>
<organism evidence="7 8">
    <name type="scientific">Phakopsora pachyrhizi</name>
    <name type="common">Asian soybean rust disease fungus</name>
    <dbReference type="NCBI Taxonomy" id="170000"/>
    <lineage>
        <taxon>Eukaryota</taxon>
        <taxon>Fungi</taxon>
        <taxon>Dikarya</taxon>
        <taxon>Basidiomycota</taxon>
        <taxon>Pucciniomycotina</taxon>
        <taxon>Pucciniomycetes</taxon>
        <taxon>Pucciniales</taxon>
        <taxon>Phakopsoraceae</taxon>
        <taxon>Phakopsora</taxon>
    </lineage>
</organism>
<evidence type="ECO:0000256" key="1">
    <source>
        <dbReference type="ARBA" id="ARBA00006082"/>
    </source>
</evidence>